<reference evidence="2 3" key="1">
    <citation type="submission" date="2018-05" db="EMBL/GenBank/DDBJ databases">
        <title>Genome Sequence of an Efficient Indole-Degrading Bacterium, Alcaligenes sp.YBY.</title>
        <authorList>
            <person name="Yang B."/>
        </authorList>
    </citation>
    <scope>NUCLEOTIDE SEQUENCE [LARGE SCALE GENOMIC DNA]</scope>
    <source>
        <strain evidence="2 3">YBY</strain>
    </source>
</reference>
<evidence type="ECO:0008006" key="4">
    <source>
        <dbReference type="Google" id="ProtNLM"/>
    </source>
</evidence>
<comment type="caution">
    <text evidence="2">The sequence shown here is derived from an EMBL/GenBank/DDBJ whole genome shotgun (WGS) entry which is preliminary data.</text>
</comment>
<dbReference type="RefSeq" id="WP_109089507.1">
    <property type="nucleotide sequence ID" value="NZ_QEXO01000004.1"/>
</dbReference>
<evidence type="ECO:0000256" key="1">
    <source>
        <dbReference type="SAM" id="SignalP"/>
    </source>
</evidence>
<dbReference type="EMBL" id="QEXO01000004">
    <property type="protein sequence ID" value="PWE13182.1"/>
    <property type="molecule type" value="Genomic_DNA"/>
</dbReference>
<evidence type="ECO:0000313" key="2">
    <source>
        <dbReference type="EMBL" id="PWE13182.1"/>
    </source>
</evidence>
<dbReference type="STRING" id="511.UZ73_16275"/>
<reference evidence="2 3" key="2">
    <citation type="submission" date="2018-05" db="EMBL/GenBank/DDBJ databases">
        <authorList>
            <person name="Lanie J.A."/>
            <person name="Ng W.-L."/>
            <person name="Kazmierczak K.M."/>
            <person name="Andrzejewski T.M."/>
            <person name="Davidsen T.M."/>
            <person name="Wayne K.J."/>
            <person name="Tettelin H."/>
            <person name="Glass J.I."/>
            <person name="Rusch D."/>
            <person name="Podicherti R."/>
            <person name="Tsui H.-C.T."/>
            <person name="Winkler M.E."/>
        </authorList>
    </citation>
    <scope>NUCLEOTIDE SEQUENCE [LARGE SCALE GENOMIC DNA]</scope>
    <source>
        <strain evidence="2 3">YBY</strain>
    </source>
</reference>
<dbReference type="AlphaFoldDB" id="A0A2U2BGR4"/>
<protein>
    <recommendedName>
        <fullName evidence="4">Lipoprotein</fullName>
    </recommendedName>
</protein>
<organism evidence="2 3">
    <name type="scientific">Alcaligenes faecalis</name>
    <dbReference type="NCBI Taxonomy" id="511"/>
    <lineage>
        <taxon>Bacteria</taxon>
        <taxon>Pseudomonadati</taxon>
        <taxon>Pseudomonadota</taxon>
        <taxon>Betaproteobacteria</taxon>
        <taxon>Burkholderiales</taxon>
        <taxon>Alcaligenaceae</taxon>
        <taxon>Alcaligenes</taxon>
    </lineage>
</organism>
<proteinExistence type="predicted"/>
<name>A0A2U2BGR4_ALCFA</name>
<feature type="signal peptide" evidence="1">
    <location>
        <begin position="1"/>
        <end position="20"/>
    </location>
</feature>
<feature type="chain" id="PRO_5015651087" description="Lipoprotein" evidence="1">
    <location>
        <begin position="21"/>
        <end position="89"/>
    </location>
</feature>
<gene>
    <name evidence="2" type="ORF">DF183_15235</name>
</gene>
<accession>A0A2U2BGR4</accession>
<dbReference type="Proteomes" id="UP000245216">
    <property type="component" value="Unassembled WGS sequence"/>
</dbReference>
<evidence type="ECO:0000313" key="3">
    <source>
        <dbReference type="Proteomes" id="UP000245216"/>
    </source>
</evidence>
<sequence>MRIFLMLAPALLLAACQTTAPPETVGSEAWLEKVDRQLAVSDGQGHGPDYGSQEWCNVVHIRLYGQRPAQPVPCDQAWMETVDQEMKKR</sequence>
<dbReference type="PROSITE" id="PS51257">
    <property type="entry name" value="PROKAR_LIPOPROTEIN"/>
    <property type="match status" value="1"/>
</dbReference>
<keyword evidence="1" id="KW-0732">Signal</keyword>